<accession>A0A291FGJ9</accession>
<reference evidence="1" key="1">
    <citation type="journal article" date="2017" name="Microbiology">
        <title>Identification and heterologous expression of the kocurin biosynthetic gene cluster.</title>
        <authorList>
            <person name="Linares-Otoya L."/>
            <person name="Linares-Otoya V."/>
            <person name="Armas-Mantilla L."/>
            <person name="Blanco-Olano C."/>
            <person name="Crusemann M."/>
            <person name="Ganoza-Yupanqui M.L."/>
            <person name="Campos-Florian J."/>
            <person name="Konig G.M."/>
            <person name="Schaberle T.F."/>
        </authorList>
    </citation>
    <scope>NUCLEOTIDE SEQUENCE</scope>
    <source>
        <strain evidence="1">S17</strain>
    </source>
</reference>
<dbReference type="NCBIfam" id="TIGR03882">
    <property type="entry name" value="cyclo_dehyd_2"/>
    <property type="match status" value="1"/>
</dbReference>
<dbReference type="Pfam" id="PF02624">
    <property type="entry name" value="YcaO"/>
    <property type="match status" value="1"/>
</dbReference>
<sequence>MTVVLPALRSWSEHCHTTAQHLNDLWDLQEASTRWQLTVHTTGTPSQDWTPAPNPEITVLLRPGAALVVACAPQHTGCPMCLITRHQLATPNLPEILEAEDQWTSQDPTVTGLADPAMLARTIMAVARRLTEQPQCSPRRTMVRVDAHSLGLASHQYLPDPLCQSCGRLPADSAEAATLTLEHRAKPRPDVYRYEHPAQRLEELKDLYVDEFCGLLHSLQRDTQGGLAVAGALMKLRRHEWIEPGFGRSRNYETSEATAILEALERYGGVQPGGKQTVVKASLAQLGEDAVDPRRFGFHPQSTYLDESNSYRDFEPTDEHRWVWAYSFTQQRPLLVLESQAYYYVAHDIDTAPFVFEVSNGCALGSALEEAIFHGLLEVAERDAFLMTWYRRLALPQLRPETAQHPEVQAQLTLIERETGYEIRLYDQTMENGIPSVWATALHPDPNATDAPAQVCAAGAHPSLEQAALNALSEIGPFLNDFITRYPTLAARSEQMVDDPDLVRTMEDHSTLYGSPRMRRHLQFLDQGPSISFAEAQGNSQQFTHESMADDVFEMVQRFRREGQDVLVVDQTTDEHRAGGLFCVKILVTGSLTMTFGHHLRRTEGISRLATVPERLGLRSMIPEADTTLPHPFP</sequence>
<dbReference type="AlphaFoldDB" id="A0A291FGJ9"/>
<organism evidence="1">
    <name type="scientific">Kocuria rosea</name>
    <name type="common">Deinococcus erythromyxa</name>
    <name type="synonym">Micrococcus rubens</name>
    <dbReference type="NCBI Taxonomy" id="1275"/>
    <lineage>
        <taxon>Bacteria</taxon>
        <taxon>Bacillati</taxon>
        <taxon>Actinomycetota</taxon>
        <taxon>Actinomycetes</taxon>
        <taxon>Micrococcales</taxon>
        <taxon>Micrococcaceae</taxon>
        <taxon>Kocuria</taxon>
    </lineage>
</organism>
<dbReference type="EMBL" id="MF620092">
    <property type="protein sequence ID" value="ATG31924.1"/>
    <property type="molecule type" value="Genomic_DNA"/>
</dbReference>
<protein>
    <submittedName>
        <fullName evidence="1">KocG</fullName>
    </submittedName>
</protein>
<dbReference type="Gene3D" id="3.30.1330.230">
    <property type="match status" value="1"/>
</dbReference>
<dbReference type="Gene3D" id="3.30.160.660">
    <property type="match status" value="1"/>
</dbReference>
<dbReference type="NCBIfam" id="TIGR03604">
    <property type="entry name" value="TOMM_cyclo_SagD"/>
    <property type="match status" value="1"/>
</dbReference>
<dbReference type="RefSeq" id="WP_109243203.1">
    <property type="nucleotide sequence ID" value="NZ_LR134391.1"/>
</dbReference>
<dbReference type="PANTHER" id="PTHR37809">
    <property type="entry name" value="RIBOSOMAL PROTEIN S12 METHYLTHIOTRANSFERASE ACCESSORY FACTOR YCAO"/>
    <property type="match status" value="1"/>
</dbReference>
<dbReference type="PROSITE" id="PS51664">
    <property type="entry name" value="YCAO"/>
    <property type="match status" value="1"/>
</dbReference>
<proteinExistence type="predicted"/>
<dbReference type="PANTHER" id="PTHR37809:SF1">
    <property type="entry name" value="RIBOSOMAL PROTEIN S12 METHYLTHIOTRANSFERASE ACCESSORY FACTOR YCAO"/>
    <property type="match status" value="1"/>
</dbReference>
<dbReference type="Gene3D" id="3.30.40.250">
    <property type="match status" value="1"/>
</dbReference>
<dbReference type="InterPro" id="IPR027624">
    <property type="entry name" value="TOMM_cyclo_SagD"/>
</dbReference>
<dbReference type="Gene3D" id="3.40.50.720">
    <property type="entry name" value="NAD(P)-binding Rossmann-like Domain"/>
    <property type="match status" value="1"/>
</dbReference>
<evidence type="ECO:0000313" key="1">
    <source>
        <dbReference type="EMBL" id="ATG31924.1"/>
    </source>
</evidence>
<name>A0A291FGJ9_KOCRO</name>
<dbReference type="InterPro" id="IPR003776">
    <property type="entry name" value="YcaO-like_dom"/>
</dbReference>
<dbReference type="InterPro" id="IPR022291">
    <property type="entry name" value="Bacteriocin_synth_cyclodeHase"/>
</dbReference>